<dbReference type="Gene3D" id="3.30.70.1560">
    <property type="entry name" value="Alpha-L RNA-binding motif"/>
    <property type="match status" value="1"/>
</dbReference>
<name>A0A1G8KPG4_9LACT</name>
<dbReference type="CDD" id="cd00165">
    <property type="entry name" value="S4"/>
    <property type="match status" value="1"/>
</dbReference>
<protein>
    <recommendedName>
        <fullName evidence="5">Pseudouridine synthase</fullName>
        <ecNumber evidence="5">5.4.99.-</ecNumber>
    </recommendedName>
</protein>
<dbReference type="Pfam" id="PF01479">
    <property type="entry name" value="S4"/>
    <property type="match status" value="1"/>
</dbReference>
<dbReference type="PANTHER" id="PTHR47683">
    <property type="entry name" value="PSEUDOURIDINE SYNTHASE FAMILY PROTEIN-RELATED"/>
    <property type="match status" value="1"/>
</dbReference>
<evidence type="ECO:0000313" key="7">
    <source>
        <dbReference type="EMBL" id="PMC57888.1"/>
    </source>
</evidence>
<dbReference type="InterPro" id="IPR006145">
    <property type="entry name" value="PsdUridine_synth_RsuA/RluA"/>
</dbReference>
<dbReference type="PROSITE" id="PS50889">
    <property type="entry name" value="S4"/>
    <property type="match status" value="1"/>
</dbReference>
<evidence type="ECO:0000256" key="4">
    <source>
        <dbReference type="PROSITE-ProRule" id="PRU00182"/>
    </source>
</evidence>
<dbReference type="PROSITE" id="PS01149">
    <property type="entry name" value="PSI_RSU"/>
    <property type="match status" value="1"/>
</dbReference>
<dbReference type="InterPro" id="IPR000748">
    <property type="entry name" value="PsdUridine_synth_RsuA/RluB/E/F"/>
</dbReference>
<dbReference type="FunFam" id="3.30.70.1560:FF:000001">
    <property type="entry name" value="Pseudouridine synthase"/>
    <property type="match status" value="1"/>
</dbReference>
<gene>
    <name evidence="7" type="ORF">CJ205_07275</name>
</gene>
<dbReference type="Gene3D" id="3.10.290.10">
    <property type="entry name" value="RNA-binding S4 domain"/>
    <property type="match status" value="1"/>
</dbReference>
<dbReference type="PANTHER" id="PTHR47683:SF4">
    <property type="entry name" value="PSEUDOURIDINE SYNTHASE"/>
    <property type="match status" value="1"/>
</dbReference>
<organism evidence="7 8">
    <name type="scientific">Dolosicoccus paucivorans</name>
    <dbReference type="NCBI Taxonomy" id="84521"/>
    <lineage>
        <taxon>Bacteria</taxon>
        <taxon>Bacillati</taxon>
        <taxon>Bacillota</taxon>
        <taxon>Bacilli</taxon>
        <taxon>Lactobacillales</taxon>
        <taxon>Aerococcaceae</taxon>
        <taxon>Dolosicoccus</taxon>
    </lineage>
</organism>
<keyword evidence="3 5" id="KW-0413">Isomerase</keyword>
<dbReference type="GO" id="GO:0003723">
    <property type="term" value="F:RNA binding"/>
    <property type="evidence" value="ECO:0007669"/>
    <property type="project" value="UniProtKB-KW"/>
</dbReference>
<accession>A0A1G8KPG4</accession>
<evidence type="ECO:0000259" key="6">
    <source>
        <dbReference type="SMART" id="SM00363"/>
    </source>
</evidence>
<dbReference type="InterPro" id="IPR020094">
    <property type="entry name" value="TruA/RsuA/RluB/E/F_N"/>
</dbReference>
<dbReference type="GO" id="GO:0000455">
    <property type="term" value="P:enzyme-directed rRNA pseudouridine synthesis"/>
    <property type="evidence" value="ECO:0007669"/>
    <property type="project" value="UniProtKB-ARBA"/>
</dbReference>
<dbReference type="RefSeq" id="WP_092084811.1">
    <property type="nucleotide sequence ID" value="NZ_FNEL01000013.1"/>
</dbReference>
<evidence type="ECO:0000313" key="8">
    <source>
        <dbReference type="Proteomes" id="UP000235682"/>
    </source>
</evidence>
<dbReference type="InterPro" id="IPR042092">
    <property type="entry name" value="PsdUridine_s_RsuA/RluB/E/F_cat"/>
</dbReference>
<evidence type="ECO:0000256" key="1">
    <source>
        <dbReference type="ARBA" id="ARBA00008348"/>
    </source>
</evidence>
<dbReference type="InterPro" id="IPR050343">
    <property type="entry name" value="RsuA_PseudoU_synthase"/>
</dbReference>
<evidence type="ECO:0000256" key="3">
    <source>
        <dbReference type="ARBA" id="ARBA00023235"/>
    </source>
</evidence>
<dbReference type="AlphaFoldDB" id="A0A1G8KPG4"/>
<dbReference type="STRING" id="84521.SAMN04487994_10135"/>
<dbReference type="SUPFAM" id="SSF55120">
    <property type="entry name" value="Pseudouridine synthase"/>
    <property type="match status" value="1"/>
</dbReference>
<dbReference type="EMBL" id="PNHE01000037">
    <property type="protein sequence ID" value="PMC57888.1"/>
    <property type="molecule type" value="Genomic_DNA"/>
</dbReference>
<dbReference type="OrthoDB" id="9807213at2"/>
<dbReference type="NCBIfam" id="TIGR00093">
    <property type="entry name" value="pseudouridine synthase"/>
    <property type="match status" value="1"/>
</dbReference>
<dbReference type="GO" id="GO:0120159">
    <property type="term" value="F:rRNA pseudouridine synthase activity"/>
    <property type="evidence" value="ECO:0007669"/>
    <property type="project" value="UniProtKB-ARBA"/>
</dbReference>
<dbReference type="InterPro" id="IPR020103">
    <property type="entry name" value="PsdUridine_synth_cat_dom_sf"/>
</dbReference>
<keyword evidence="8" id="KW-1185">Reference proteome</keyword>
<dbReference type="SUPFAM" id="SSF55174">
    <property type="entry name" value="Alpha-L RNA-binding motif"/>
    <property type="match status" value="1"/>
</dbReference>
<evidence type="ECO:0000256" key="5">
    <source>
        <dbReference type="RuleBase" id="RU003887"/>
    </source>
</evidence>
<sequence>MRLDKLLAHTGYGTRKSVQKLLKEGVVTVNGKVAKKGSDKVDPKVDEVVIFDEMVHYQKYYYIMLNKPQGIISATEDAVHETVIDWLGPEFWHIDLFPVGRLDKDTTGLLLITNNGQLAHQLLSPRKKVTKRYQALVSGIVDEEDIRRFEEGLDLGDFITQPAKLTVVDVRQALEQTWIEVEIVEGKFHQVKRMFEAVDKEVLELHRLSMGPLVLDDELLEGDFRLLTPQEMEKLKPYGLIEE</sequence>
<evidence type="ECO:0000256" key="2">
    <source>
        <dbReference type="ARBA" id="ARBA00022884"/>
    </source>
</evidence>
<dbReference type="InterPro" id="IPR018496">
    <property type="entry name" value="PsdUridine_synth_RsuA/RluB_CS"/>
</dbReference>
<dbReference type="EC" id="5.4.99.-" evidence="5"/>
<dbReference type="Gene3D" id="3.30.70.580">
    <property type="entry name" value="Pseudouridine synthase I, catalytic domain, N-terminal subdomain"/>
    <property type="match status" value="1"/>
</dbReference>
<dbReference type="Pfam" id="PF00849">
    <property type="entry name" value="PseudoU_synth_2"/>
    <property type="match status" value="1"/>
</dbReference>
<dbReference type="FunFam" id="3.10.290.10:FF:000003">
    <property type="entry name" value="Pseudouridine synthase"/>
    <property type="match status" value="1"/>
</dbReference>
<dbReference type="SMART" id="SM00363">
    <property type="entry name" value="S4"/>
    <property type="match status" value="1"/>
</dbReference>
<proteinExistence type="inferred from homology"/>
<dbReference type="InterPro" id="IPR002942">
    <property type="entry name" value="S4_RNA-bd"/>
</dbReference>
<dbReference type="Proteomes" id="UP000235682">
    <property type="component" value="Unassembled WGS sequence"/>
</dbReference>
<keyword evidence="2 4" id="KW-0694">RNA-binding</keyword>
<comment type="similarity">
    <text evidence="1 5">Belongs to the pseudouridine synthase RsuA family.</text>
</comment>
<comment type="caution">
    <text evidence="7">The sequence shown here is derived from an EMBL/GenBank/DDBJ whole genome shotgun (WGS) entry which is preliminary data.</text>
</comment>
<dbReference type="GO" id="GO:0005829">
    <property type="term" value="C:cytosol"/>
    <property type="evidence" value="ECO:0007669"/>
    <property type="project" value="UniProtKB-ARBA"/>
</dbReference>
<dbReference type="CDD" id="cd02553">
    <property type="entry name" value="PseudoU_synth_RsuA"/>
    <property type="match status" value="1"/>
</dbReference>
<feature type="domain" description="RNA-binding S4" evidence="6">
    <location>
        <begin position="1"/>
        <end position="69"/>
    </location>
</feature>
<reference evidence="7 8" key="1">
    <citation type="submission" date="2017-09" db="EMBL/GenBank/DDBJ databases">
        <title>Bacterial strain isolated from the female urinary microbiota.</title>
        <authorList>
            <person name="Thomas-White K."/>
            <person name="Kumar N."/>
            <person name="Forster S."/>
            <person name="Putonti C."/>
            <person name="Lawley T."/>
            <person name="Wolfe A.J."/>
        </authorList>
    </citation>
    <scope>NUCLEOTIDE SEQUENCE [LARGE SCALE GENOMIC DNA]</scope>
    <source>
        <strain evidence="7 8">UMB0852</strain>
    </source>
</reference>
<dbReference type="InterPro" id="IPR036986">
    <property type="entry name" value="S4_RNA-bd_sf"/>
</dbReference>